<feature type="non-terminal residue" evidence="1">
    <location>
        <position position="37"/>
    </location>
</feature>
<reference evidence="1" key="1">
    <citation type="submission" date="2018-05" db="EMBL/GenBank/DDBJ databases">
        <authorList>
            <person name="Lanie J.A."/>
            <person name="Ng W.-L."/>
            <person name="Kazmierczak K.M."/>
            <person name="Andrzejewski T.M."/>
            <person name="Davidsen T.M."/>
            <person name="Wayne K.J."/>
            <person name="Tettelin H."/>
            <person name="Glass J.I."/>
            <person name="Rusch D."/>
            <person name="Podicherti R."/>
            <person name="Tsui H.-C.T."/>
            <person name="Winkler M.E."/>
        </authorList>
    </citation>
    <scope>NUCLEOTIDE SEQUENCE</scope>
</reference>
<organism evidence="1">
    <name type="scientific">marine metagenome</name>
    <dbReference type="NCBI Taxonomy" id="408172"/>
    <lineage>
        <taxon>unclassified sequences</taxon>
        <taxon>metagenomes</taxon>
        <taxon>ecological metagenomes</taxon>
    </lineage>
</organism>
<sequence>MQRQSSHFLLTGLLFLLLFNFNVYGHDSDHGKMTYTS</sequence>
<evidence type="ECO:0000313" key="1">
    <source>
        <dbReference type="EMBL" id="SVC16909.1"/>
    </source>
</evidence>
<name>A0A382JYN7_9ZZZZ</name>
<protein>
    <submittedName>
        <fullName evidence="1">Uncharacterized protein</fullName>
    </submittedName>
</protein>
<gene>
    <name evidence="1" type="ORF">METZ01_LOCUS269763</name>
</gene>
<accession>A0A382JYN7</accession>
<dbReference type="EMBL" id="UINC01077103">
    <property type="protein sequence ID" value="SVC16909.1"/>
    <property type="molecule type" value="Genomic_DNA"/>
</dbReference>
<dbReference type="AlphaFoldDB" id="A0A382JYN7"/>
<proteinExistence type="predicted"/>